<dbReference type="EMBL" id="GBXM01096527">
    <property type="protein sequence ID" value="JAH12050.1"/>
    <property type="molecule type" value="Transcribed_RNA"/>
</dbReference>
<reference evidence="1" key="1">
    <citation type="submission" date="2014-11" db="EMBL/GenBank/DDBJ databases">
        <authorList>
            <person name="Amaro Gonzalez C."/>
        </authorList>
    </citation>
    <scope>NUCLEOTIDE SEQUENCE</scope>
</reference>
<accession>A0A0E9Q6S9</accession>
<reference evidence="1" key="2">
    <citation type="journal article" date="2015" name="Fish Shellfish Immunol.">
        <title>Early steps in the European eel (Anguilla anguilla)-Vibrio vulnificus interaction in the gills: Role of the RtxA13 toxin.</title>
        <authorList>
            <person name="Callol A."/>
            <person name="Pajuelo D."/>
            <person name="Ebbesson L."/>
            <person name="Teles M."/>
            <person name="MacKenzie S."/>
            <person name="Amaro C."/>
        </authorList>
    </citation>
    <scope>NUCLEOTIDE SEQUENCE</scope>
</reference>
<sequence length="76" mass="8471">MVFLLTAMKFSTEERETVEYTPSSQISPSLLTCTVNLLQKEHLQSSSADRTALWILTRLGKSTKKDLGTLRGPARS</sequence>
<evidence type="ECO:0000313" key="1">
    <source>
        <dbReference type="EMBL" id="JAH12050.1"/>
    </source>
</evidence>
<organism evidence="1">
    <name type="scientific">Anguilla anguilla</name>
    <name type="common">European freshwater eel</name>
    <name type="synonym">Muraena anguilla</name>
    <dbReference type="NCBI Taxonomy" id="7936"/>
    <lineage>
        <taxon>Eukaryota</taxon>
        <taxon>Metazoa</taxon>
        <taxon>Chordata</taxon>
        <taxon>Craniata</taxon>
        <taxon>Vertebrata</taxon>
        <taxon>Euteleostomi</taxon>
        <taxon>Actinopterygii</taxon>
        <taxon>Neopterygii</taxon>
        <taxon>Teleostei</taxon>
        <taxon>Anguilliformes</taxon>
        <taxon>Anguillidae</taxon>
        <taxon>Anguilla</taxon>
    </lineage>
</organism>
<protein>
    <submittedName>
        <fullName evidence="1">Uncharacterized protein</fullName>
    </submittedName>
</protein>
<dbReference type="AlphaFoldDB" id="A0A0E9Q6S9"/>
<proteinExistence type="predicted"/>
<name>A0A0E9Q6S9_ANGAN</name>